<feature type="non-terminal residue" evidence="3">
    <location>
        <position position="52"/>
    </location>
</feature>
<evidence type="ECO:0000313" key="1">
    <source>
        <dbReference type="EMBL" id="GBM00199.1"/>
    </source>
</evidence>
<evidence type="ECO:0000313" key="3">
    <source>
        <dbReference type="EMBL" id="GBM00229.1"/>
    </source>
</evidence>
<dbReference type="EMBL" id="BGPR01085624">
    <property type="protein sequence ID" value="GBM00229.1"/>
    <property type="molecule type" value="Genomic_DNA"/>
</dbReference>
<evidence type="ECO:0000313" key="4">
    <source>
        <dbReference type="EMBL" id="GBM10255.1"/>
    </source>
</evidence>
<comment type="caution">
    <text evidence="3">The sequence shown here is derived from an EMBL/GenBank/DDBJ whole genome shotgun (WGS) entry which is preliminary data.</text>
</comment>
<evidence type="ECO:0000313" key="5">
    <source>
        <dbReference type="Proteomes" id="UP000499080"/>
    </source>
</evidence>
<protein>
    <submittedName>
        <fullName evidence="3">Uncharacterized protein</fullName>
    </submittedName>
</protein>
<accession>A0A4Y2C7A2</accession>
<keyword evidence="5" id="KW-1185">Reference proteome</keyword>
<dbReference type="Proteomes" id="UP000499080">
    <property type="component" value="Unassembled WGS sequence"/>
</dbReference>
<organism evidence="3 5">
    <name type="scientific">Araneus ventricosus</name>
    <name type="common">Orbweaver spider</name>
    <name type="synonym">Epeira ventricosa</name>
    <dbReference type="NCBI Taxonomy" id="182803"/>
    <lineage>
        <taxon>Eukaryota</taxon>
        <taxon>Metazoa</taxon>
        <taxon>Ecdysozoa</taxon>
        <taxon>Arthropoda</taxon>
        <taxon>Chelicerata</taxon>
        <taxon>Arachnida</taxon>
        <taxon>Araneae</taxon>
        <taxon>Araneomorphae</taxon>
        <taxon>Entelegynae</taxon>
        <taxon>Araneoidea</taxon>
        <taxon>Araneidae</taxon>
        <taxon>Araneus</taxon>
    </lineage>
</organism>
<name>A0A4Y2C7A2_ARAVE</name>
<sequence length="52" mass="6318">MDEQYQYLPCMRICWKLNLALEAKRFHAEVEWRETSRPKCGLSHLTTVQDYE</sequence>
<dbReference type="EMBL" id="BGPR01085614">
    <property type="protein sequence ID" value="GBM00199.1"/>
    <property type="molecule type" value="Genomic_DNA"/>
</dbReference>
<dbReference type="EMBL" id="BGPR01085617">
    <property type="protein sequence ID" value="GBM00203.1"/>
    <property type="molecule type" value="Genomic_DNA"/>
</dbReference>
<dbReference type="EMBL" id="BGPR01088184">
    <property type="protein sequence ID" value="GBM10255.1"/>
    <property type="molecule type" value="Genomic_DNA"/>
</dbReference>
<reference evidence="3 5" key="1">
    <citation type="journal article" date="2019" name="Sci. Rep.">
        <title>Orb-weaving spider Araneus ventricosus genome elucidates the spidroin gene catalogue.</title>
        <authorList>
            <person name="Kono N."/>
            <person name="Nakamura H."/>
            <person name="Ohtoshi R."/>
            <person name="Moran D.A.P."/>
            <person name="Shinohara A."/>
            <person name="Yoshida Y."/>
            <person name="Fujiwara M."/>
            <person name="Mori M."/>
            <person name="Tomita M."/>
            <person name="Arakawa K."/>
        </authorList>
    </citation>
    <scope>NUCLEOTIDE SEQUENCE [LARGE SCALE GENOMIC DNA]</scope>
</reference>
<proteinExistence type="predicted"/>
<gene>
    <name evidence="3" type="ORF">AVEN_180833_1</name>
    <name evidence="1" type="ORF">AVEN_191693_1</name>
    <name evidence="2" type="ORF">AVEN_254789_1</name>
    <name evidence="4" type="ORF">AVEN_273292_1</name>
</gene>
<evidence type="ECO:0000313" key="2">
    <source>
        <dbReference type="EMBL" id="GBM00203.1"/>
    </source>
</evidence>
<dbReference type="AlphaFoldDB" id="A0A4Y2C7A2"/>